<evidence type="ECO:0000256" key="4">
    <source>
        <dbReference type="ARBA" id="ARBA00022801"/>
    </source>
</evidence>
<proteinExistence type="predicted"/>
<dbReference type="Proteomes" id="UP001227192">
    <property type="component" value="Unassembled WGS sequence"/>
</dbReference>
<dbReference type="Pfam" id="PF08925">
    <property type="entry name" value="DUF1907"/>
    <property type="match status" value="1"/>
</dbReference>
<feature type="domain" description="DUF1907" evidence="7">
    <location>
        <begin position="19"/>
        <end position="323"/>
    </location>
</feature>
<comment type="subcellular location">
    <subcellularLocation>
        <location evidence="1">Nucleus</location>
    </subcellularLocation>
</comment>
<organism evidence="8 9">
    <name type="scientific">Penicillium thymicola</name>
    <dbReference type="NCBI Taxonomy" id="293382"/>
    <lineage>
        <taxon>Eukaryota</taxon>
        <taxon>Fungi</taxon>
        <taxon>Dikarya</taxon>
        <taxon>Ascomycota</taxon>
        <taxon>Pezizomycotina</taxon>
        <taxon>Eurotiomycetes</taxon>
        <taxon>Eurotiomycetidae</taxon>
        <taxon>Eurotiales</taxon>
        <taxon>Aspergillaceae</taxon>
        <taxon>Penicillium</taxon>
    </lineage>
</organism>
<dbReference type="GO" id="GO:0016788">
    <property type="term" value="F:hydrolase activity, acting on ester bonds"/>
    <property type="evidence" value="ECO:0007669"/>
    <property type="project" value="TreeGrafter"/>
</dbReference>
<reference evidence="8" key="1">
    <citation type="submission" date="2015-06" db="EMBL/GenBank/DDBJ databases">
        <authorList>
            <person name="Nguyen H."/>
        </authorList>
    </citation>
    <scope>NUCLEOTIDE SEQUENCE</scope>
    <source>
        <strain evidence="8">DAOM 180753</strain>
    </source>
</reference>
<evidence type="ECO:0000313" key="8">
    <source>
        <dbReference type="EMBL" id="KAJ9483693.1"/>
    </source>
</evidence>
<evidence type="ECO:0000256" key="3">
    <source>
        <dbReference type="ARBA" id="ARBA00022723"/>
    </source>
</evidence>
<evidence type="ECO:0000256" key="6">
    <source>
        <dbReference type="ARBA" id="ARBA00023242"/>
    </source>
</evidence>
<evidence type="ECO:0000313" key="9">
    <source>
        <dbReference type="Proteomes" id="UP001227192"/>
    </source>
</evidence>
<evidence type="ECO:0000259" key="7">
    <source>
        <dbReference type="SMART" id="SM01168"/>
    </source>
</evidence>
<dbReference type="PANTHER" id="PTHR13204">
    <property type="entry name" value="PTD012 PROTEIN"/>
    <property type="match status" value="1"/>
</dbReference>
<sequence>MAVTKHLRDPPPLDELAAVIEKALLSNFKTARAIVAECPDLKQQPFNLAASGLSGSPRIADIGGQQHLFPRPNLNAKYSLVSLAQDMEMSPKAGFLLGAGAAPFQDIGQNAELAPNLSWRTNENASGFDDPSLPTFDNGTRVIKVQRDGDGDNTPLCDRTSSTNCALMVNLFGSDGDTGPVLKINARARKGNENFTDCIRYGMQKVYGDSKPISLGGVFLLRSGKAKFHIMPDFPPEDQLPFRDRGQLETEWLSYHIFQAPIVCLTVLHSSDPEGLGLRMEHTHCFDANGTTKGGHYHYDIQDGDGEVEYEAYFNVASVVYRVDQPGIYLQ</sequence>
<name>A0AAI9TAW5_PENTH</name>
<keyword evidence="4" id="KW-0378">Hydrolase</keyword>
<comment type="caution">
    <text evidence="8">The sequence shown here is derived from an EMBL/GenBank/DDBJ whole genome shotgun (WGS) entry which is preliminary data.</text>
</comment>
<evidence type="ECO:0000256" key="5">
    <source>
        <dbReference type="ARBA" id="ARBA00022833"/>
    </source>
</evidence>
<dbReference type="GO" id="GO:0005634">
    <property type="term" value="C:nucleus"/>
    <property type="evidence" value="ECO:0007669"/>
    <property type="project" value="UniProtKB-SubCell"/>
</dbReference>
<accession>A0AAI9TAW5</accession>
<keyword evidence="9" id="KW-1185">Reference proteome</keyword>
<evidence type="ECO:0000256" key="2">
    <source>
        <dbReference type="ARBA" id="ARBA00011245"/>
    </source>
</evidence>
<dbReference type="PANTHER" id="PTHR13204:SF1">
    <property type="entry name" value="ESTER HYDROLASE C11ORF54"/>
    <property type="match status" value="1"/>
</dbReference>
<keyword evidence="3" id="KW-0479">Metal-binding</keyword>
<gene>
    <name evidence="8" type="ORF">VN97_g9703</name>
</gene>
<dbReference type="GO" id="GO:0008270">
    <property type="term" value="F:zinc ion binding"/>
    <property type="evidence" value="ECO:0007669"/>
    <property type="project" value="TreeGrafter"/>
</dbReference>
<reference evidence="8" key="2">
    <citation type="journal article" date="2016" name="Fungal Biol.">
        <title>Ochratoxin A production by Penicillium thymicola.</title>
        <authorList>
            <person name="Nguyen H.D.T."/>
            <person name="McMullin D.R."/>
            <person name="Ponomareva E."/>
            <person name="Riley R."/>
            <person name="Pomraning K.R."/>
            <person name="Baker S.E."/>
            <person name="Seifert K.A."/>
        </authorList>
    </citation>
    <scope>NUCLEOTIDE SEQUENCE</scope>
    <source>
        <strain evidence="8">DAOM 180753</strain>
    </source>
</reference>
<dbReference type="SUPFAM" id="SSF117856">
    <property type="entry name" value="AF0104/ALDC/Ptd012-like"/>
    <property type="match status" value="1"/>
</dbReference>
<keyword evidence="6" id="KW-0539">Nucleus</keyword>
<evidence type="ECO:0000256" key="1">
    <source>
        <dbReference type="ARBA" id="ARBA00004123"/>
    </source>
</evidence>
<dbReference type="EMBL" id="LACB01000405">
    <property type="protein sequence ID" value="KAJ9483693.1"/>
    <property type="molecule type" value="Genomic_DNA"/>
</dbReference>
<dbReference type="InterPro" id="IPR015021">
    <property type="entry name" value="C11orf54_DUF1907"/>
</dbReference>
<keyword evidence="5" id="KW-0862">Zinc</keyword>
<comment type="subunit">
    <text evidence="2">Monomer.</text>
</comment>
<dbReference type="CDD" id="cd17298">
    <property type="entry name" value="DUF1907"/>
    <property type="match status" value="1"/>
</dbReference>
<protein>
    <recommendedName>
        <fullName evidence="7">DUF1907 domain-containing protein</fullName>
    </recommendedName>
</protein>
<dbReference type="SMART" id="SM01168">
    <property type="entry name" value="DUF1907"/>
    <property type="match status" value="1"/>
</dbReference>
<dbReference type="AlphaFoldDB" id="A0AAI9TAW5"/>